<evidence type="ECO:0000313" key="3">
    <source>
        <dbReference type="Proteomes" id="UP001487740"/>
    </source>
</evidence>
<dbReference type="Proteomes" id="UP001487740">
    <property type="component" value="Unassembled WGS sequence"/>
</dbReference>
<keyword evidence="1" id="KW-0812">Transmembrane</keyword>
<comment type="caution">
    <text evidence="2">The sequence shown here is derived from an EMBL/GenBank/DDBJ whole genome shotgun (WGS) entry which is preliminary data.</text>
</comment>
<protein>
    <submittedName>
        <fullName evidence="2">Uncharacterized protein</fullName>
    </submittedName>
</protein>
<evidence type="ECO:0000313" key="2">
    <source>
        <dbReference type="EMBL" id="KAK8375641.1"/>
    </source>
</evidence>
<name>A0AAW0SL53_SCYPA</name>
<dbReference type="AlphaFoldDB" id="A0AAW0SL53"/>
<keyword evidence="1" id="KW-1133">Transmembrane helix</keyword>
<keyword evidence="3" id="KW-1185">Reference proteome</keyword>
<reference evidence="2 3" key="1">
    <citation type="submission" date="2023-03" db="EMBL/GenBank/DDBJ databases">
        <title>High-quality genome of Scylla paramamosain provides insights in environmental adaptation.</title>
        <authorList>
            <person name="Zhang L."/>
        </authorList>
    </citation>
    <scope>NUCLEOTIDE SEQUENCE [LARGE SCALE GENOMIC DNA]</scope>
    <source>
        <strain evidence="2">LZ_2023a</strain>
        <tissue evidence="2">Muscle</tissue>
    </source>
</reference>
<proteinExistence type="predicted"/>
<dbReference type="EMBL" id="JARAKH010000049">
    <property type="protein sequence ID" value="KAK8375641.1"/>
    <property type="molecule type" value="Genomic_DNA"/>
</dbReference>
<feature type="transmembrane region" description="Helical" evidence="1">
    <location>
        <begin position="20"/>
        <end position="40"/>
    </location>
</feature>
<gene>
    <name evidence="2" type="ORF">O3P69_008445</name>
</gene>
<sequence length="230" mass="25683">MSRALFLEDDGTEGDCSVMGVVAVMAAGLLASVVTAINAAHGQSLRASHDVCSRIEFVTGEDHQVVEKVLKKVLKELCETGQRHVVQEQRLSRGGEQFAVLNLHRDAFRATVYWQGGDAKNVVDDSDWRVDEEVALAPGKEEDDAKAKIFYHCFTHMMASFKEQQRARAPKNSKLSRCPDQLYVFLLHKPCQRDLQLLNKKFDDLLSSESCLNITRLVVGYSAEVPPFVC</sequence>
<accession>A0AAW0SL53</accession>
<keyword evidence="1" id="KW-0472">Membrane</keyword>
<organism evidence="2 3">
    <name type="scientific">Scylla paramamosain</name>
    <name type="common">Mud crab</name>
    <dbReference type="NCBI Taxonomy" id="85552"/>
    <lineage>
        <taxon>Eukaryota</taxon>
        <taxon>Metazoa</taxon>
        <taxon>Ecdysozoa</taxon>
        <taxon>Arthropoda</taxon>
        <taxon>Crustacea</taxon>
        <taxon>Multicrustacea</taxon>
        <taxon>Malacostraca</taxon>
        <taxon>Eumalacostraca</taxon>
        <taxon>Eucarida</taxon>
        <taxon>Decapoda</taxon>
        <taxon>Pleocyemata</taxon>
        <taxon>Brachyura</taxon>
        <taxon>Eubrachyura</taxon>
        <taxon>Portunoidea</taxon>
        <taxon>Portunidae</taxon>
        <taxon>Portuninae</taxon>
        <taxon>Scylla</taxon>
    </lineage>
</organism>
<evidence type="ECO:0000256" key="1">
    <source>
        <dbReference type="SAM" id="Phobius"/>
    </source>
</evidence>